<dbReference type="InterPro" id="IPR032675">
    <property type="entry name" value="LRR_dom_sf"/>
</dbReference>
<dbReference type="InterPro" id="IPR058922">
    <property type="entry name" value="WHD_DRP"/>
</dbReference>
<evidence type="ECO:0000259" key="8">
    <source>
        <dbReference type="Pfam" id="PF18052"/>
    </source>
</evidence>
<dbReference type="Proteomes" id="UP001187471">
    <property type="component" value="Unassembled WGS sequence"/>
</dbReference>
<dbReference type="InterPro" id="IPR002182">
    <property type="entry name" value="NB-ARC"/>
</dbReference>
<feature type="domain" description="NB-ARC" evidence="7">
    <location>
        <begin position="167"/>
        <end position="339"/>
    </location>
</feature>
<dbReference type="InterPro" id="IPR006553">
    <property type="entry name" value="Leu-rich_rpt_Cys-con_subtyp"/>
</dbReference>
<feature type="domain" description="Disease resistance N-terminal" evidence="8">
    <location>
        <begin position="4"/>
        <end position="83"/>
    </location>
</feature>
<reference evidence="12" key="1">
    <citation type="submission" date="2022-12" db="EMBL/GenBank/DDBJ databases">
        <title>Draft genome assemblies for two species of Escallonia (Escalloniales).</title>
        <authorList>
            <person name="Chanderbali A."/>
            <person name="Dervinis C."/>
            <person name="Anghel I."/>
            <person name="Soltis D."/>
            <person name="Soltis P."/>
            <person name="Zapata F."/>
        </authorList>
    </citation>
    <scope>NUCLEOTIDE SEQUENCE</scope>
    <source>
        <strain evidence="12">UCBG92.1500</strain>
        <tissue evidence="12">Leaf</tissue>
    </source>
</reference>
<dbReference type="CDD" id="cd14798">
    <property type="entry name" value="RX-CC_like"/>
    <property type="match status" value="1"/>
</dbReference>
<dbReference type="Pfam" id="PF18052">
    <property type="entry name" value="Rx_N"/>
    <property type="match status" value="1"/>
</dbReference>
<comment type="similarity">
    <text evidence="1">Belongs to the disease resistance NB-LRR family.</text>
</comment>
<feature type="domain" description="Disease resistance R13L4/SHOC-2-like LRR" evidence="10">
    <location>
        <begin position="555"/>
        <end position="631"/>
    </location>
</feature>
<comment type="caution">
    <text evidence="12">The sequence shown here is derived from an EMBL/GenBank/DDBJ whole genome shotgun (WGS) entry which is preliminary data.</text>
</comment>
<dbReference type="Pfam" id="PF00931">
    <property type="entry name" value="NB-ARC"/>
    <property type="match status" value="1"/>
</dbReference>
<evidence type="ECO:0000256" key="1">
    <source>
        <dbReference type="ARBA" id="ARBA00008894"/>
    </source>
</evidence>
<dbReference type="Gene3D" id="1.10.10.10">
    <property type="entry name" value="Winged helix-like DNA-binding domain superfamily/Winged helix DNA-binding domain"/>
    <property type="match status" value="1"/>
</dbReference>
<dbReference type="InterPro" id="IPR042197">
    <property type="entry name" value="Apaf_helical"/>
</dbReference>
<dbReference type="Pfam" id="PF25019">
    <property type="entry name" value="LRR_R13L1-DRL21"/>
    <property type="match status" value="1"/>
</dbReference>
<dbReference type="InterPro" id="IPR038005">
    <property type="entry name" value="RX-like_CC"/>
</dbReference>
<keyword evidence="3" id="KW-0677">Repeat</keyword>
<gene>
    <name evidence="12" type="ORF">RJ640_012244</name>
</gene>
<evidence type="ECO:0000259" key="11">
    <source>
        <dbReference type="Pfam" id="PF25019"/>
    </source>
</evidence>
<dbReference type="GO" id="GO:0005524">
    <property type="term" value="F:ATP binding"/>
    <property type="evidence" value="ECO:0007669"/>
    <property type="project" value="UniProtKB-KW"/>
</dbReference>
<dbReference type="FunFam" id="3.40.50.300:FF:001091">
    <property type="entry name" value="Probable disease resistance protein At1g61300"/>
    <property type="match status" value="1"/>
</dbReference>
<evidence type="ECO:0000256" key="3">
    <source>
        <dbReference type="ARBA" id="ARBA00022737"/>
    </source>
</evidence>
<dbReference type="Pfam" id="PF23598">
    <property type="entry name" value="LRR_14"/>
    <property type="match status" value="1"/>
</dbReference>
<dbReference type="InterPro" id="IPR056789">
    <property type="entry name" value="LRR_R13L1-DRL21"/>
</dbReference>
<dbReference type="GO" id="GO:0051607">
    <property type="term" value="P:defense response to virus"/>
    <property type="evidence" value="ECO:0007669"/>
    <property type="project" value="UniProtKB-ARBA"/>
</dbReference>
<dbReference type="Gene3D" id="1.10.8.430">
    <property type="entry name" value="Helical domain of apoptotic protease-activating factors"/>
    <property type="match status" value="1"/>
</dbReference>
<feature type="domain" description="Disease resistance protein winged helix" evidence="9">
    <location>
        <begin position="426"/>
        <end position="499"/>
    </location>
</feature>
<keyword evidence="5" id="KW-0611">Plant defense</keyword>
<protein>
    <submittedName>
        <fullName evidence="12">Uncharacterized protein</fullName>
    </submittedName>
</protein>
<evidence type="ECO:0000259" key="7">
    <source>
        <dbReference type="Pfam" id="PF00931"/>
    </source>
</evidence>
<sequence>AKGILSKVLSLVANEASLAWGFKGELKRLDKRLNMIQALLSDAESKQLTLSAVKTWLKSLKAVAYDADTVLDEFSYELLRRQVAVRDRIEYKVRDLFSPSNNPLLFRLKMAHKIKAINLSLDAIYKDANAIGLKPVDLINSSAGTGHQQVPVTHPGVGDSEKIVGREADVSMVADMLLTPNNENGLPVISIVGMPGQGKTTLAKLICKNDKVFRHFDEFIWISVSDDFEDKRILNEMVQSLTQTNPQLSNMGGILKELRKHLNGKKYLVVLDDVWNEIPEKWESLRDALLEIGGSSESKVLVTTRSSKVASTMTSLTYPLKHLSDDDSWIMFKPKAFANGGAVETSDLVEIGREIVKKCRGVPLAIKVVGGLMYSKKSRHDWLSVQDRHLGELPEDVTGVILRILKLSYDHLPSSSLKQCFAYCSILPKDSEINKNNLIHLWMALGLLRQSERSDSIMEDVGSSYFDTLLWNSFLQDLVKDEFDNITSCKMHDLLHDLATDTSNGYCATLEANKVDEHSEAVHISLGFGEGNRTASSKASYPRVQTLFLHCHLPNMLANFTHLRALVLTNYAIKELPNSIGKLKHLRYLDISETNVKTLPVSINKLYNLQTLRVKYLTGVPVKFGNLINLRYFIFEYGIRTGGCTLDGIGQMTCLQTLPFFVVSRDKGCQIEDLGGMNDLKGELKIYGLEDVRTTEEAKKANLLKKSRINALQFHWSGGEEDTRIETVPEEENTDEHVLEGLTPHSNLKRLIVQNFRGENFSSWMMMPSKSSIVLQNLVDIKLIYCQSSEQIPTRGHLTWLKFIHIENLYNVKRIGAEFYGHAEVATGSGKGVSAGGAMFPALRELTLLNLLGLEEWLEAVHPSPSVKVFPCLDVLELTGLSKLSMVPSHFPAIKKLTIVGINDAAVLQKMSSKLTTLTSLHMYYVDGSDLQLLMEEFLGKNLSLKDLRIASCCNFSYLPIQKLVALETLNIWNCGDLTSISDEIGGLTSLKEFGLFRCEKLTCLPKGLESLVSLESLWIEGIQGSSVFPDTLLLTSLRTLQIRKYEELSWLPEGLQTLSSLEDFSVTDCPKLKAFPDVHGLKSLKNLEIERCKMLTSLGSGLQDRTSLQTLDILECPALASTMDLRCLTSLRELSIGGFSEELNDFPWPYSSSSSGACVSSLESLTLRGWPMLKSLPVQLEQLNALKELLISGFDGLEALPEGLGNLSSLRMLYLQGCSKLTKMPSVEAMQHLSKLEDLVRVLRLALPDVCAMLMKLPFGEAPPNGGTLCRDAPLRAKISASDR</sequence>
<evidence type="ECO:0000313" key="12">
    <source>
        <dbReference type="EMBL" id="KAK2970656.1"/>
    </source>
</evidence>
<dbReference type="Pfam" id="PF23559">
    <property type="entry name" value="WHD_DRP"/>
    <property type="match status" value="1"/>
</dbReference>
<dbReference type="InterPro" id="IPR027417">
    <property type="entry name" value="P-loop_NTPase"/>
</dbReference>
<dbReference type="InterPro" id="IPR041118">
    <property type="entry name" value="Rx_N"/>
</dbReference>
<feature type="non-terminal residue" evidence="12">
    <location>
        <position position="1285"/>
    </location>
</feature>
<dbReference type="SUPFAM" id="SSF52058">
    <property type="entry name" value="L domain-like"/>
    <property type="match status" value="2"/>
</dbReference>
<keyword evidence="13" id="KW-1185">Reference proteome</keyword>
<keyword evidence="4" id="KW-0547">Nucleotide-binding</keyword>
<dbReference type="InterPro" id="IPR036388">
    <property type="entry name" value="WH-like_DNA-bd_sf"/>
</dbReference>
<evidence type="ECO:0000256" key="6">
    <source>
        <dbReference type="ARBA" id="ARBA00022840"/>
    </source>
</evidence>
<dbReference type="SMART" id="SM00367">
    <property type="entry name" value="LRR_CC"/>
    <property type="match status" value="4"/>
</dbReference>
<proteinExistence type="inferred from homology"/>
<evidence type="ECO:0000256" key="5">
    <source>
        <dbReference type="ARBA" id="ARBA00022821"/>
    </source>
</evidence>
<dbReference type="PRINTS" id="PR00364">
    <property type="entry name" value="DISEASERSIST"/>
</dbReference>
<evidence type="ECO:0000259" key="9">
    <source>
        <dbReference type="Pfam" id="PF23559"/>
    </source>
</evidence>
<keyword evidence="6" id="KW-0067">ATP-binding</keyword>
<dbReference type="Gene3D" id="3.80.10.10">
    <property type="entry name" value="Ribonuclease Inhibitor"/>
    <property type="match status" value="4"/>
</dbReference>
<evidence type="ECO:0000259" key="10">
    <source>
        <dbReference type="Pfam" id="PF23598"/>
    </source>
</evidence>
<evidence type="ECO:0000256" key="4">
    <source>
        <dbReference type="ARBA" id="ARBA00022741"/>
    </source>
</evidence>
<dbReference type="PANTHER" id="PTHR36766:SF70">
    <property type="entry name" value="DISEASE RESISTANCE PROTEIN RGA4"/>
    <property type="match status" value="1"/>
</dbReference>
<dbReference type="Gene3D" id="1.20.5.4130">
    <property type="match status" value="1"/>
</dbReference>
<accession>A0AA88QU28</accession>
<dbReference type="FunFam" id="1.10.10.10:FF:000322">
    <property type="entry name" value="Probable disease resistance protein At1g63360"/>
    <property type="match status" value="1"/>
</dbReference>
<keyword evidence="2" id="KW-0433">Leucine-rich repeat</keyword>
<dbReference type="EMBL" id="JAVXUO010002677">
    <property type="protein sequence ID" value="KAK2970656.1"/>
    <property type="molecule type" value="Genomic_DNA"/>
</dbReference>
<organism evidence="12 13">
    <name type="scientific">Escallonia rubra</name>
    <dbReference type="NCBI Taxonomy" id="112253"/>
    <lineage>
        <taxon>Eukaryota</taxon>
        <taxon>Viridiplantae</taxon>
        <taxon>Streptophyta</taxon>
        <taxon>Embryophyta</taxon>
        <taxon>Tracheophyta</taxon>
        <taxon>Spermatophyta</taxon>
        <taxon>Magnoliopsida</taxon>
        <taxon>eudicotyledons</taxon>
        <taxon>Gunneridae</taxon>
        <taxon>Pentapetalae</taxon>
        <taxon>asterids</taxon>
        <taxon>campanulids</taxon>
        <taxon>Escalloniales</taxon>
        <taxon>Escalloniaceae</taxon>
        <taxon>Escallonia</taxon>
    </lineage>
</organism>
<feature type="domain" description="R13L1/DRL21-like LRR repeat region" evidence="11">
    <location>
        <begin position="671"/>
        <end position="809"/>
    </location>
</feature>
<dbReference type="PANTHER" id="PTHR36766">
    <property type="entry name" value="PLANT BROAD-SPECTRUM MILDEW RESISTANCE PROTEIN RPW8"/>
    <property type="match status" value="1"/>
</dbReference>
<dbReference type="InterPro" id="IPR055414">
    <property type="entry name" value="LRR_R13L4/SHOC2-like"/>
</dbReference>
<dbReference type="Gene3D" id="3.40.50.300">
    <property type="entry name" value="P-loop containing nucleotide triphosphate hydrolases"/>
    <property type="match status" value="1"/>
</dbReference>
<dbReference type="SUPFAM" id="SSF52540">
    <property type="entry name" value="P-loop containing nucleoside triphosphate hydrolases"/>
    <property type="match status" value="1"/>
</dbReference>
<evidence type="ECO:0000313" key="13">
    <source>
        <dbReference type="Proteomes" id="UP001187471"/>
    </source>
</evidence>
<dbReference type="GO" id="GO:0043531">
    <property type="term" value="F:ADP binding"/>
    <property type="evidence" value="ECO:0007669"/>
    <property type="project" value="InterPro"/>
</dbReference>
<name>A0AA88QU28_9ASTE</name>
<evidence type="ECO:0000256" key="2">
    <source>
        <dbReference type="ARBA" id="ARBA00022614"/>
    </source>
</evidence>